<name>A0A0A9B5Y8_ARUDO</name>
<proteinExistence type="predicted"/>
<sequence length="37" mass="4280">MLCLIKAQASTVPKYEYPKFTTELTNKPQKLLILFAH</sequence>
<dbReference type="EMBL" id="GBRH01240342">
    <property type="protein sequence ID" value="JAD57553.1"/>
    <property type="molecule type" value="Transcribed_RNA"/>
</dbReference>
<dbReference type="AlphaFoldDB" id="A0A0A9B5Y8"/>
<reference evidence="1" key="1">
    <citation type="submission" date="2014-09" db="EMBL/GenBank/DDBJ databases">
        <authorList>
            <person name="Magalhaes I.L.F."/>
            <person name="Oliveira U."/>
            <person name="Santos F.R."/>
            <person name="Vidigal T.H.D.A."/>
            <person name="Brescovit A.D."/>
            <person name="Santos A.J."/>
        </authorList>
    </citation>
    <scope>NUCLEOTIDE SEQUENCE</scope>
    <source>
        <tissue evidence="1">Shoot tissue taken approximately 20 cm above the soil surface</tissue>
    </source>
</reference>
<evidence type="ECO:0000313" key="1">
    <source>
        <dbReference type="EMBL" id="JAD57553.1"/>
    </source>
</evidence>
<protein>
    <submittedName>
        <fullName evidence="1">Uncharacterized protein</fullName>
    </submittedName>
</protein>
<organism evidence="1">
    <name type="scientific">Arundo donax</name>
    <name type="common">Giant reed</name>
    <name type="synonym">Donax arundinaceus</name>
    <dbReference type="NCBI Taxonomy" id="35708"/>
    <lineage>
        <taxon>Eukaryota</taxon>
        <taxon>Viridiplantae</taxon>
        <taxon>Streptophyta</taxon>
        <taxon>Embryophyta</taxon>
        <taxon>Tracheophyta</taxon>
        <taxon>Spermatophyta</taxon>
        <taxon>Magnoliopsida</taxon>
        <taxon>Liliopsida</taxon>
        <taxon>Poales</taxon>
        <taxon>Poaceae</taxon>
        <taxon>PACMAD clade</taxon>
        <taxon>Arundinoideae</taxon>
        <taxon>Arundineae</taxon>
        <taxon>Arundo</taxon>
    </lineage>
</organism>
<accession>A0A0A9B5Y8</accession>
<reference evidence="1" key="2">
    <citation type="journal article" date="2015" name="Data Brief">
        <title>Shoot transcriptome of the giant reed, Arundo donax.</title>
        <authorList>
            <person name="Barrero R.A."/>
            <person name="Guerrero F.D."/>
            <person name="Moolhuijzen P."/>
            <person name="Goolsby J.A."/>
            <person name="Tidwell J."/>
            <person name="Bellgard S.E."/>
            <person name="Bellgard M.I."/>
        </authorList>
    </citation>
    <scope>NUCLEOTIDE SEQUENCE</scope>
    <source>
        <tissue evidence="1">Shoot tissue taken approximately 20 cm above the soil surface</tissue>
    </source>
</reference>